<dbReference type="SUPFAM" id="SSF48208">
    <property type="entry name" value="Six-hairpin glycosidases"/>
    <property type="match status" value="1"/>
</dbReference>
<comment type="caution">
    <text evidence="8">The sequence shown here is derived from an EMBL/GenBank/DDBJ whole genome shotgun (WGS) entry which is preliminary data.</text>
</comment>
<dbReference type="Proteomes" id="UP000599312">
    <property type="component" value="Unassembled WGS sequence"/>
</dbReference>
<evidence type="ECO:0000256" key="7">
    <source>
        <dbReference type="ARBA" id="ARBA00023326"/>
    </source>
</evidence>
<evidence type="ECO:0000256" key="6">
    <source>
        <dbReference type="ARBA" id="ARBA00023295"/>
    </source>
</evidence>
<evidence type="ECO:0000256" key="5">
    <source>
        <dbReference type="ARBA" id="ARBA00023001"/>
    </source>
</evidence>
<keyword evidence="7" id="KW-0119">Carbohydrate metabolism</keyword>
<comment type="similarity">
    <text evidence="2">Belongs to the glycosyl hydrolase 8 (cellulase D) family.</text>
</comment>
<organism evidence="8 9">
    <name type="scientific">Microvirga alba</name>
    <dbReference type="NCBI Taxonomy" id="2791025"/>
    <lineage>
        <taxon>Bacteria</taxon>
        <taxon>Pseudomonadati</taxon>
        <taxon>Pseudomonadota</taxon>
        <taxon>Alphaproteobacteria</taxon>
        <taxon>Hyphomicrobiales</taxon>
        <taxon>Methylobacteriaceae</taxon>
        <taxon>Microvirga</taxon>
    </lineage>
</organism>
<dbReference type="AlphaFoldDB" id="A0A931BUY9"/>
<keyword evidence="7" id="KW-0624">Polysaccharide degradation</keyword>
<keyword evidence="9" id="KW-1185">Reference proteome</keyword>
<keyword evidence="4" id="KW-0378">Hydrolase</keyword>
<dbReference type="InterPro" id="IPR008928">
    <property type="entry name" value="6-hairpin_glycosidase_sf"/>
</dbReference>
<sequence length="370" mass="40582">MIKRPTGIPRLLSCLAVAGLVIAFCTLADARRTTWSATVNPLKIAGTISSVDWNAYRSRFIDESGRVIDNANGNISHSEGQGYGLLLAFAAGDRPTFEKIWTFTRTELLIRDDGLAAWKWDPSAKPRVSDRNNASDGDILIAYALAKAGAAWKDARYTAAAQKIAKAIGKNNFGRSAGTMFLLPATKGFGTEDRPDGPVVNLSYWVFEAIPVLAALAPEYDWNGVWKNGLSLLQQATTGRARLPADWLSIRTRLQTQPAEGFAPEFGYNSLRIPLYLLRAGVTDLEWLRTLNQRWSVNNEGVAVINVVTGQVRDKLTDQGYAALSATLVCALDGQPIPGAFKMFEPKLYYPSTLYLLSMSLIAEKYPQCL</sequence>
<evidence type="ECO:0000256" key="2">
    <source>
        <dbReference type="ARBA" id="ARBA00009209"/>
    </source>
</evidence>
<evidence type="ECO:0000256" key="1">
    <source>
        <dbReference type="ARBA" id="ARBA00000966"/>
    </source>
</evidence>
<dbReference type="PRINTS" id="PR00735">
    <property type="entry name" value="GLHYDRLASE8"/>
</dbReference>
<dbReference type="InterPro" id="IPR002037">
    <property type="entry name" value="Glyco_hydro_8"/>
</dbReference>
<dbReference type="InterPro" id="IPR012341">
    <property type="entry name" value="6hp_glycosidase-like_sf"/>
</dbReference>
<dbReference type="GO" id="GO:0030245">
    <property type="term" value="P:cellulose catabolic process"/>
    <property type="evidence" value="ECO:0007669"/>
    <property type="project" value="UniProtKB-KW"/>
</dbReference>
<dbReference type="RefSeq" id="WP_196273191.1">
    <property type="nucleotide sequence ID" value="NZ_JADQDO010000010.1"/>
</dbReference>
<dbReference type="Gene3D" id="1.50.10.10">
    <property type="match status" value="1"/>
</dbReference>
<evidence type="ECO:0000256" key="4">
    <source>
        <dbReference type="ARBA" id="ARBA00022801"/>
    </source>
</evidence>
<proteinExistence type="inferred from homology"/>
<dbReference type="Pfam" id="PF01270">
    <property type="entry name" value="Glyco_hydro_8"/>
    <property type="match status" value="1"/>
</dbReference>
<evidence type="ECO:0000313" key="9">
    <source>
        <dbReference type="Proteomes" id="UP000599312"/>
    </source>
</evidence>
<gene>
    <name evidence="8" type="ORF">I2H38_17655</name>
</gene>
<name>A0A931BUY9_9HYPH</name>
<keyword evidence="5" id="KW-0136">Cellulose degradation</keyword>
<dbReference type="GO" id="GO:0008810">
    <property type="term" value="F:cellulase activity"/>
    <property type="evidence" value="ECO:0007669"/>
    <property type="project" value="UniProtKB-EC"/>
</dbReference>
<comment type="catalytic activity">
    <reaction evidence="1">
        <text>Endohydrolysis of (1-&gt;4)-beta-D-glucosidic linkages in cellulose, lichenin and cereal beta-D-glucans.</text>
        <dbReference type="EC" id="3.2.1.4"/>
    </reaction>
</comment>
<dbReference type="EMBL" id="JADQDO010000010">
    <property type="protein sequence ID" value="MBF9235203.1"/>
    <property type="molecule type" value="Genomic_DNA"/>
</dbReference>
<evidence type="ECO:0000256" key="3">
    <source>
        <dbReference type="ARBA" id="ARBA00012601"/>
    </source>
</evidence>
<accession>A0A931BUY9</accession>
<evidence type="ECO:0000313" key="8">
    <source>
        <dbReference type="EMBL" id="MBF9235203.1"/>
    </source>
</evidence>
<dbReference type="EC" id="3.2.1.4" evidence="3"/>
<keyword evidence="6" id="KW-0326">Glycosidase</keyword>
<reference evidence="8" key="1">
    <citation type="submission" date="2020-11" db="EMBL/GenBank/DDBJ databases">
        <authorList>
            <person name="Kim M.K."/>
        </authorList>
    </citation>
    <scope>NUCLEOTIDE SEQUENCE</scope>
    <source>
        <strain evidence="8">BT350</strain>
    </source>
</reference>
<protein>
    <recommendedName>
        <fullName evidence="3">cellulase</fullName>
        <ecNumber evidence="3">3.2.1.4</ecNumber>
    </recommendedName>
</protein>